<gene>
    <name evidence="3" type="ORF">AHOG_16060</name>
</gene>
<evidence type="ECO:0000259" key="2">
    <source>
        <dbReference type="Pfam" id="PF03537"/>
    </source>
</evidence>
<accession>A0A221W4R7</accession>
<evidence type="ECO:0000256" key="1">
    <source>
        <dbReference type="SAM" id="MobiDB-lite"/>
    </source>
</evidence>
<evidence type="ECO:0000313" key="4">
    <source>
        <dbReference type="Proteomes" id="UP000204221"/>
    </source>
</evidence>
<dbReference type="Proteomes" id="UP000204221">
    <property type="component" value="Chromosome"/>
</dbReference>
<name>A0A221W4R7_9PSEU</name>
<reference evidence="3 4" key="1">
    <citation type="submission" date="2017-07" db="EMBL/GenBank/DDBJ databases">
        <title>Complete genome sequence of Actinoalloteichus hoggarensis DSM 45943, type strain of Actinoalloteichus hoggarensis.</title>
        <authorList>
            <person name="Ruckert C."/>
            <person name="Nouioui I."/>
            <person name="Willmese J."/>
            <person name="van Wezel G."/>
            <person name="Klenk H.-P."/>
            <person name="Kalinowski J."/>
            <person name="Zotchev S.B."/>
        </authorList>
    </citation>
    <scope>NUCLEOTIDE SEQUENCE [LARGE SCALE GENOMIC DNA]</scope>
    <source>
        <strain evidence="3 4">DSM 45943</strain>
    </source>
</reference>
<feature type="region of interest" description="Disordered" evidence="1">
    <location>
        <begin position="59"/>
        <end position="100"/>
    </location>
</feature>
<dbReference type="Pfam" id="PF03537">
    <property type="entry name" value="Glyco_hydro_114"/>
    <property type="match status" value="1"/>
</dbReference>
<evidence type="ECO:0000313" key="3">
    <source>
        <dbReference type="EMBL" id="ASO20838.1"/>
    </source>
</evidence>
<protein>
    <recommendedName>
        <fullName evidence="2">Glycoside-hydrolase family GH114 TIM-barrel domain-containing protein</fullName>
    </recommendedName>
</protein>
<organism evidence="3 4">
    <name type="scientific">Actinoalloteichus hoggarensis</name>
    <dbReference type="NCBI Taxonomy" id="1470176"/>
    <lineage>
        <taxon>Bacteria</taxon>
        <taxon>Bacillati</taxon>
        <taxon>Actinomycetota</taxon>
        <taxon>Actinomycetes</taxon>
        <taxon>Pseudonocardiales</taxon>
        <taxon>Pseudonocardiaceae</taxon>
        <taxon>Actinoalloteichus</taxon>
    </lineage>
</organism>
<feature type="domain" description="Glycoside-hydrolase family GH114 TIM-barrel" evidence="2">
    <location>
        <begin position="2"/>
        <end position="65"/>
    </location>
</feature>
<keyword evidence="4" id="KW-1185">Reference proteome</keyword>
<proteinExistence type="predicted"/>
<dbReference type="AlphaFoldDB" id="A0A221W4R7"/>
<feature type="compositionally biased region" description="Low complexity" evidence="1">
    <location>
        <begin position="74"/>
        <end position="88"/>
    </location>
</feature>
<dbReference type="EMBL" id="CP022521">
    <property type="protein sequence ID" value="ASO20838.1"/>
    <property type="molecule type" value="Genomic_DNA"/>
</dbReference>
<dbReference type="InterPro" id="IPR004352">
    <property type="entry name" value="GH114_TIM-barrel"/>
</dbReference>
<sequence length="100" mass="10391">MIETCTTKGFSAVEYDNPDSWIRFDGTPLEGQVPFDEEEAVAFATLLTEVAHSLDLASAQKTPSSCPPRSLANGASTSPSPSTAVAGANVRVTGRSTATT</sequence>
<dbReference type="KEGG" id="ahg:AHOG_16060"/>